<proteinExistence type="predicted"/>
<dbReference type="InterPro" id="IPR025902">
    <property type="entry name" value="LssY-like-C_dom"/>
</dbReference>
<organism evidence="3 4">
    <name type="scientific">Marinobacterium stanieri</name>
    <dbReference type="NCBI Taxonomy" id="49186"/>
    <lineage>
        <taxon>Bacteria</taxon>
        <taxon>Pseudomonadati</taxon>
        <taxon>Pseudomonadota</taxon>
        <taxon>Gammaproteobacteria</taxon>
        <taxon>Oceanospirillales</taxon>
        <taxon>Oceanospirillaceae</taxon>
        <taxon>Marinobacterium</taxon>
    </lineage>
</organism>
<evidence type="ECO:0000256" key="1">
    <source>
        <dbReference type="SAM" id="SignalP"/>
    </source>
</evidence>
<keyword evidence="1" id="KW-0732">Signal</keyword>
<dbReference type="STRING" id="49186.SAMN05421647_103224"/>
<dbReference type="eggNOG" id="COG0671">
    <property type="taxonomic scope" value="Bacteria"/>
</dbReference>
<name>A0A1N6RB97_9GAMM</name>
<keyword evidence="4" id="KW-1185">Reference proteome</keyword>
<evidence type="ECO:0000259" key="2">
    <source>
        <dbReference type="Pfam" id="PF14067"/>
    </source>
</evidence>
<dbReference type="Proteomes" id="UP000186895">
    <property type="component" value="Unassembled WGS sequence"/>
</dbReference>
<reference evidence="3 4" key="1">
    <citation type="submission" date="2017-01" db="EMBL/GenBank/DDBJ databases">
        <authorList>
            <person name="Mah S.A."/>
            <person name="Swanson W.J."/>
            <person name="Moy G.W."/>
            <person name="Vacquier V.D."/>
        </authorList>
    </citation>
    <scope>NUCLEOTIDE SEQUENCE [LARGE SCALE GENOMIC DNA]</scope>
    <source>
        <strain evidence="3 4">DSM 7027</strain>
    </source>
</reference>
<evidence type="ECO:0000313" key="3">
    <source>
        <dbReference type="EMBL" id="SIQ26118.1"/>
    </source>
</evidence>
<feature type="domain" description="LssY-like C-terminal" evidence="2">
    <location>
        <begin position="213"/>
        <end position="393"/>
    </location>
</feature>
<protein>
    <submittedName>
        <fullName evidence="3">LssY C-terminus</fullName>
    </submittedName>
</protein>
<dbReference type="Pfam" id="PF14067">
    <property type="entry name" value="LssY_C"/>
    <property type="match status" value="1"/>
</dbReference>
<dbReference type="EMBL" id="FTMN01000003">
    <property type="protein sequence ID" value="SIQ26118.1"/>
    <property type="molecule type" value="Genomic_DNA"/>
</dbReference>
<accession>A0A1N6RB97</accession>
<sequence>MGSPLKTSSLMRICALCLSVVVINGCASFSPEQDLTSFEDRIQVQEQGNVIVSASVLTEEESRRLFGVDLASKQIQPVWMRVQNNDSHPYWMLATGLDPEYFSPHEVAYSMHRWLQPGYNEQVDVYFTQMSFFNPILPQTTRSGFFYVNLDEDEKQLDIDLISKTETKFFDFYFELSELRARSLREIEGQQQQEDITSLDRTTLREALRNLPCCTTSENGQKQGDPLNLVLIGNSKHLFPPFVRRGWHYAEDSYLRSIWKTINSFLFGKHYRYSPVSNLYYEGRKQDIALQKARGTIHQRNHLRLWLTDMRYEGKEIWVGQISRDIGVRFTTHTPTFTTHKIDPDIDETRTAFIEDMLYSQGLMRLGFVKGVGKRPLSRPGYNLTGDPYHTDGLRAVLEFDTRPNNLEDVRFFDWVDPPRRRMYSQ</sequence>
<evidence type="ECO:0000313" key="4">
    <source>
        <dbReference type="Proteomes" id="UP000186895"/>
    </source>
</evidence>
<feature type="signal peptide" evidence="1">
    <location>
        <begin position="1"/>
        <end position="27"/>
    </location>
</feature>
<gene>
    <name evidence="3" type="ORF">SAMN05421647_103224</name>
</gene>
<dbReference type="AlphaFoldDB" id="A0A1N6RB97"/>
<feature type="chain" id="PRO_5009937900" evidence="1">
    <location>
        <begin position="28"/>
        <end position="426"/>
    </location>
</feature>